<feature type="transmembrane region" description="Helical" evidence="7">
    <location>
        <begin position="198"/>
        <end position="221"/>
    </location>
</feature>
<proteinExistence type="predicted"/>
<comment type="caution">
    <text evidence="9">The sequence shown here is derived from an EMBL/GenBank/DDBJ whole genome shotgun (WGS) entry which is preliminary data.</text>
</comment>
<keyword evidence="6 7" id="KW-0472">Membrane</keyword>
<feature type="transmembrane region" description="Helical" evidence="7">
    <location>
        <begin position="97"/>
        <end position="116"/>
    </location>
</feature>
<keyword evidence="4 7" id="KW-0812">Transmembrane</keyword>
<name>A0A7W9WP59_CASDE</name>
<evidence type="ECO:0000313" key="10">
    <source>
        <dbReference type="Proteomes" id="UP000541136"/>
    </source>
</evidence>
<feature type="transmembrane region" description="Helical" evidence="7">
    <location>
        <begin position="460"/>
        <end position="486"/>
    </location>
</feature>
<dbReference type="AlphaFoldDB" id="A0A7W9WP59"/>
<dbReference type="PANTHER" id="PTHR43045:SF7">
    <property type="entry name" value="MAJOR FACILITATOR SUPERFAMILY TRANSPORTER"/>
    <property type="match status" value="1"/>
</dbReference>
<dbReference type="Proteomes" id="UP000541136">
    <property type="component" value="Unassembled WGS sequence"/>
</dbReference>
<dbReference type="Gene3D" id="1.20.1250.20">
    <property type="entry name" value="MFS general substrate transporter like domains"/>
    <property type="match status" value="2"/>
</dbReference>
<dbReference type="PANTHER" id="PTHR43045">
    <property type="entry name" value="SHIKIMATE TRANSPORTER"/>
    <property type="match status" value="1"/>
</dbReference>
<evidence type="ECO:0000259" key="8">
    <source>
        <dbReference type="PROSITE" id="PS50850"/>
    </source>
</evidence>
<evidence type="ECO:0000256" key="1">
    <source>
        <dbReference type="ARBA" id="ARBA00004651"/>
    </source>
</evidence>
<evidence type="ECO:0000256" key="4">
    <source>
        <dbReference type="ARBA" id="ARBA00022692"/>
    </source>
</evidence>
<dbReference type="GO" id="GO:0005886">
    <property type="term" value="C:plasma membrane"/>
    <property type="evidence" value="ECO:0007669"/>
    <property type="project" value="UniProtKB-SubCell"/>
</dbReference>
<keyword evidence="3" id="KW-1003">Cell membrane</keyword>
<dbReference type="FunFam" id="1.20.1250.20:FF:000001">
    <property type="entry name" value="Dicarboxylate MFS transporter"/>
    <property type="match status" value="1"/>
</dbReference>
<feature type="transmembrane region" description="Helical" evidence="7">
    <location>
        <begin position="164"/>
        <end position="186"/>
    </location>
</feature>
<sequence length="560" mass="61509">MNRARPMPHDAMDEANRPMTHEERRVILASSMGTVFEWYDFYVYGSLAAVIAQHFFTGLNPTAGFIFALLTFAAGFAVRPFGALVFGRLGDMVGRKYAFVVSILVMGLSTFLVGVLPSSASIGTAAPMILLLLRLLQGLALGGEYGGAAVYVAEHAPQGRRGFFTSWIQTTATTGMFLSLVVVLGTRATLGQEAFDAWGWRVPFLISVLLLVISVWIRLRLHESPAFTRMKSEGLVSRAPIKEAFGRWRNLRLILLALIGLTAGQAVVWYTGQFYALYFLTETLGVDANIANILVALALLLACPFFLVFGALSDRIGRKPIIMTGCLIAALTYFPVFKGLTHYANPALERAQNQAPVYVVANPEDCSLQFNPVGIASFTSACDLLKAFMASHSVHYINQTAPPGTMAYALVGEQRIDSFDGTSLPRAEFARRNARLQEELRQAVRNHGYPAYADPSQINFTMVLLLLFFLVLQVTMVYGPIAAMLVEMFPTRIRYTSMSVPYHIGNGWFGGFLPPVAFATVATTGNMYDGLWYPIAVCIMTLVVGLLFVKETRHNDLNAP</sequence>
<feature type="transmembrane region" description="Helical" evidence="7">
    <location>
        <begin position="531"/>
        <end position="549"/>
    </location>
</feature>
<feature type="transmembrane region" description="Helical" evidence="7">
    <location>
        <begin position="251"/>
        <end position="270"/>
    </location>
</feature>
<dbReference type="InterPro" id="IPR020846">
    <property type="entry name" value="MFS_dom"/>
</dbReference>
<evidence type="ECO:0000256" key="2">
    <source>
        <dbReference type="ARBA" id="ARBA00022448"/>
    </source>
</evidence>
<feature type="transmembrane region" description="Helical" evidence="7">
    <location>
        <begin position="321"/>
        <end position="340"/>
    </location>
</feature>
<evidence type="ECO:0000256" key="5">
    <source>
        <dbReference type="ARBA" id="ARBA00022989"/>
    </source>
</evidence>
<feature type="transmembrane region" description="Helical" evidence="7">
    <location>
        <begin position="128"/>
        <end position="152"/>
    </location>
</feature>
<dbReference type="PROSITE" id="PS00217">
    <property type="entry name" value="SUGAR_TRANSPORT_2"/>
    <property type="match status" value="1"/>
</dbReference>
<keyword evidence="5 7" id="KW-1133">Transmembrane helix</keyword>
<gene>
    <name evidence="9" type="ORF">HNR28_002303</name>
</gene>
<reference evidence="9 10" key="1">
    <citation type="submission" date="2020-08" db="EMBL/GenBank/DDBJ databases">
        <title>Genomic Encyclopedia of Type Strains, Phase IV (KMG-IV): sequencing the most valuable type-strain genomes for metagenomic binning, comparative biology and taxonomic classification.</title>
        <authorList>
            <person name="Goeker M."/>
        </authorList>
    </citation>
    <scope>NUCLEOTIDE SEQUENCE [LARGE SCALE GENOMIC DNA]</scope>
    <source>
        <strain evidence="9 10">DSM 12141</strain>
    </source>
</reference>
<protein>
    <submittedName>
        <fullName evidence="9">MFS family permease</fullName>
    </submittedName>
</protein>
<dbReference type="Pfam" id="PF00083">
    <property type="entry name" value="Sugar_tr"/>
    <property type="match status" value="1"/>
</dbReference>
<dbReference type="PROSITE" id="PS50850">
    <property type="entry name" value="MFS"/>
    <property type="match status" value="1"/>
</dbReference>
<feature type="transmembrane region" description="Helical" evidence="7">
    <location>
        <begin position="65"/>
        <end position="85"/>
    </location>
</feature>
<evidence type="ECO:0000256" key="7">
    <source>
        <dbReference type="SAM" id="Phobius"/>
    </source>
</evidence>
<dbReference type="InterPro" id="IPR005828">
    <property type="entry name" value="MFS_sugar_transport-like"/>
</dbReference>
<feature type="domain" description="Major facilitator superfamily (MFS) profile" evidence="8">
    <location>
        <begin position="26"/>
        <end position="553"/>
    </location>
</feature>
<dbReference type="InterPro" id="IPR036259">
    <property type="entry name" value="MFS_trans_sf"/>
</dbReference>
<feature type="transmembrane region" description="Helical" evidence="7">
    <location>
        <begin position="507"/>
        <end position="525"/>
    </location>
</feature>
<keyword evidence="2" id="KW-0813">Transport</keyword>
<dbReference type="InterPro" id="IPR005829">
    <property type="entry name" value="Sugar_transporter_CS"/>
</dbReference>
<comment type="subcellular location">
    <subcellularLocation>
        <location evidence="1">Cell membrane</location>
        <topology evidence="1">Multi-pass membrane protein</topology>
    </subcellularLocation>
</comment>
<dbReference type="GO" id="GO:0022857">
    <property type="term" value="F:transmembrane transporter activity"/>
    <property type="evidence" value="ECO:0007669"/>
    <property type="project" value="InterPro"/>
</dbReference>
<dbReference type="SUPFAM" id="SSF103473">
    <property type="entry name" value="MFS general substrate transporter"/>
    <property type="match status" value="1"/>
</dbReference>
<organism evidence="9 10">
    <name type="scientific">Castellaniella defragrans</name>
    <name type="common">Alcaligenes defragrans</name>
    <dbReference type="NCBI Taxonomy" id="75697"/>
    <lineage>
        <taxon>Bacteria</taxon>
        <taxon>Pseudomonadati</taxon>
        <taxon>Pseudomonadota</taxon>
        <taxon>Betaproteobacteria</taxon>
        <taxon>Burkholderiales</taxon>
        <taxon>Alcaligenaceae</taxon>
        <taxon>Castellaniella</taxon>
    </lineage>
</organism>
<evidence type="ECO:0000256" key="3">
    <source>
        <dbReference type="ARBA" id="ARBA00022475"/>
    </source>
</evidence>
<evidence type="ECO:0000256" key="6">
    <source>
        <dbReference type="ARBA" id="ARBA00023136"/>
    </source>
</evidence>
<feature type="transmembrane region" description="Helical" evidence="7">
    <location>
        <begin position="290"/>
        <end position="309"/>
    </location>
</feature>
<evidence type="ECO:0000313" key="9">
    <source>
        <dbReference type="EMBL" id="MBB6084258.1"/>
    </source>
</evidence>
<dbReference type="EMBL" id="JACHIB010000013">
    <property type="protein sequence ID" value="MBB6084258.1"/>
    <property type="molecule type" value="Genomic_DNA"/>
</dbReference>
<accession>A0A7W9WP59</accession>